<organism evidence="1 2">
    <name type="scientific">Rhynchophorus ferrugineus</name>
    <name type="common">Red palm weevil</name>
    <name type="synonym">Curculio ferrugineus</name>
    <dbReference type="NCBI Taxonomy" id="354439"/>
    <lineage>
        <taxon>Eukaryota</taxon>
        <taxon>Metazoa</taxon>
        <taxon>Ecdysozoa</taxon>
        <taxon>Arthropoda</taxon>
        <taxon>Hexapoda</taxon>
        <taxon>Insecta</taxon>
        <taxon>Pterygota</taxon>
        <taxon>Neoptera</taxon>
        <taxon>Endopterygota</taxon>
        <taxon>Coleoptera</taxon>
        <taxon>Polyphaga</taxon>
        <taxon>Cucujiformia</taxon>
        <taxon>Curculionidae</taxon>
        <taxon>Dryophthorinae</taxon>
        <taxon>Rhynchophorus</taxon>
    </lineage>
</organism>
<comment type="caution">
    <text evidence="1">The sequence shown here is derived from an EMBL/GenBank/DDBJ whole genome shotgun (WGS) entry which is preliminary data.</text>
</comment>
<accession>A0A834I2C6</accession>
<protein>
    <submittedName>
        <fullName evidence="1">Uncharacterized protein</fullName>
    </submittedName>
</protein>
<evidence type="ECO:0000313" key="1">
    <source>
        <dbReference type="EMBL" id="KAF7271443.1"/>
    </source>
</evidence>
<proteinExistence type="predicted"/>
<dbReference type="EMBL" id="JAACXV010013962">
    <property type="protein sequence ID" value="KAF7271443.1"/>
    <property type="molecule type" value="Genomic_DNA"/>
</dbReference>
<gene>
    <name evidence="1" type="ORF">GWI33_015665</name>
</gene>
<reference evidence="1" key="1">
    <citation type="submission" date="2020-08" db="EMBL/GenBank/DDBJ databases">
        <title>Genome sequencing and assembly of the red palm weevil Rhynchophorus ferrugineus.</title>
        <authorList>
            <person name="Dias G.B."/>
            <person name="Bergman C.M."/>
            <person name="Manee M."/>
        </authorList>
    </citation>
    <scope>NUCLEOTIDE SEQUENCE</scope>
    <source>
        <strain evidence="1">AA-2017</strain>
        <tissue evidence="1">Whole larva</tissue>
    </source>
</reference>
<dbReference type="Proteomes" id="UP000625711">
    <property type="component" value="Unassembled WGS sequence"/>
</dbReference>
<evidence type="ECO:0000313" key="2">
    <source>
        <dbReference type="Proteomes" id="UP000625711"/>
    </source>
</evidence>
<dbReference type="AlphaFoldDB" id="A0A834I2C6"/>
<keyword evidence="2" id="KW-1185">Reference proteome</keyword>
<name>A0A834I2C6_RHYFE</name>
<sequence>MFKYKTKPQRHLKERLQQFIYAVCRGDADTDLLSRRSRWTSIARGWACLESRGRHWLRRAPKDSVQRRRRRRHIVSRKGTQKGPNVAKGGRFLKDKMLPWATVSRKAAIERVDFKNKFVKYSLLESLNERIKYSKQNSFLENPRERMMISYPRYYAIKNQHGTGEDRGDDKTTG</sequence>